<comment type="caution">
    <text evidence="1">The sequence shown here is derived from an EMBL/GenBank/DDBJ whole genome shotgun (WGS) entry which is preliminary data.</text>
</comment>
<dbReference type="EMBL" id="BNCQ01000047">
    <property type="protein sequence ID" value="GIM13246.1"/>
    <property type="molecule type" value="Genomic_DNA"/>
</dbReference>
<sequence>MHPAAAVMVMVPTTPPSPRWQRHGWGLRLTVGAVAAGEVGRRVSKLCNPEVAEAAEAGGGVVEAAAAGKATARDADVRSGACCSKEDMCTVVRDICARGNTAGGTAGAYCTSKRLMTGGPTLTDAGLHRKINRRC</sequence>
<accession>A0A8J4GU10</accession>
<dbReference type="Proteomes" id="UP000722791">
    <property type="component" value="Unassembled WGS sequence"/>
</dbReference>
<gene>
    <name evidence="1" type="ORF">Vretimale_16404</name>
</gene>
<protein>
    <submittedName>
        <fullName evidence="1">Uncharacterized protein</fullName>
    </submittedName>
</protein>
<dbReference type="AlphaFoldDB" id="A0A8J4GU10"/>
<reference evidence="1" key="1">
    <citation type="journal article" date="2021" name="Proc. Natl. Acad. Sci. U.S.A.">
        <title>Three genomes in the algal genus Volvox reveal the fate of a haploid sex-determining region after a transition to homothallism.</title>
        <authorList>
            <person name="Yamamoto K."/>
            <person name="Hamaji T."/>
            <person name="Kawai-Toyooka H."/>
            <person name="Matsuzaki R."/>
            <person name="Takahashi F."/>
            <person name="Nishimura Y."/>
            <person name="Kawachi M."/>
            <person name="Noguchi H."/>
            <person name="Minakuchi Y."/>
            <person name="Umen J.G."/>
            <person name="Toyoda A."/>
            <person name="Nozaki H."/>
        </authorList>
    </citation>
    <scope>NUCLEOTIDE SEQUENCE</scope>
    <source>
        <strain evidence="1">NIES-3785</strain>
    </source>
</reference>
<proteinExistence type="predicted"/>
<evidence type="ECO:0000313" key="2">
    <source>
        <dbReference type="Proteomes" id="UP000722791"/>
    </source>
</evidence>
<evidence type="ECO:0000313" key="1">
    <source>
        <dbReference type="EMBL" id="GIM13246.1"/>
    </source>
</evidence>
<name>A0A8J4GU10_9CHLO</name>
<organism evidence="1 2">
    <name type="scientific">Volvox reticuliferus</name>
    <dbReference type="NCBI Taxonomy" id="1737510"/>
    <lineage>
        <taxon>Eukaryota</taxon>
        <taxon>Viridiplantae</taxon>
        <taxon>Chlorophyta</taxon>
        <taxon>core chlorophytes</taxon>
        <taxon>Chlorophyceae</taxon>
        <taxon>CS clade</taxon>
        <taxon>Chlamydomonadales</taxon>
        <taxon>Volvocaceae</taxon>
        <taxon>Volvox</taxon>
    </lineage>
</organism>